<feature type="compositionally biased region" description="Low complexity" evidence="18">
    <location>
        <begin position="17"/>
        <end position="27"/>
    </location>
</feature>
<dbReference type="GO" id="GO:0005681">
    <property type="term" value="C:spliceosomal complex"/>
    <property type="evidence" value="ECO:0007669"/>
    <property type="project" value="UniProtKB-KW"/>
</dbReference>
<dbReference type="PANTHER" id="PTHR13434">
    <property type="entry name" value="PROTEIN CASC3"/>
    <property type="match status" value="1"/>
</dbReference>
<evidence type="ECO:0000313" key="20">
    <source>
        <dbReference type="Proteomes" id="UP000694846"/>
    </source>
</evidence>
<dbReference type="GO" id="GO:0006397">
    <property type="term" value="P:mRNA processing"/>
    <property type="evidence" value="ECO:0007669"/>
    <property type="project" value="UniProtKB-KW"/>
</dbReference>
<keyword evidence="20" id="KW-1185">Reference proteome</keyword>
<dbReference type="OrthoDB" id="657902at2759"/>
<keyword evidence="13" id="KW-0694">RNA-binding</keyword>
<keyword evidence="16" id="KW-0539">Nucleus</keyword>
<feature type="compositionally biased region" description="Low complexity" evidence="18">
    <location>
        <begin position="580"/>
        <end position="606"/>
    </location>
</feature>
<feature type="region of interest" description="Disordered" evidence="18">
    <location>
        <begin position="1"/>
        <end position="40"/>
    </location>
</feature>
<accession>A0A8B8FDH1</accession>
<keyword evidence="8" id="KW-0963">Cytoplasm</keyword>
<feature type="region of interest" description="Disordered" evidence="18">
    <location>
        <begin position="430"/>
        <end position="451"/>
    </location>
</feature>
<keyword evidence="14" id="KW-0866">Nonsense-mediated mRNA decay</keyword>
<evidence type="ECO:0000259" key="19">
    <source>
        <dbReference type="SMART" id="SM01044"/>
    </source>
</evidence>
<evidence type="ECO:0000256" key="2">
    <source>
        <dbReference type="ARBA" id="ARBA00004279"/>
    </source>
</evidence>
<feature type="region of interest" description="Disordered" evidence="18">
    <location>
        <begin position="117"/>
        <end position="350"/>
    </location>
</feature>
<evidence type="ECO:0000256" key="11">
    <source>
        <dbReference type="ARBA" id="ARBA00022816"/>
    </source>
</evidence>
<evidence type="ECO:0000256" key="6">
    <source>
        <dbReference type="ARBA" id="ARBA00019964"/>
    </source>
</evidence>
<feature type="compositionally biased region" description="Polar residues" evidence="18">
    <location>
        <begin position="28"/>
        <end position="40"/>
    </location>
</feature>
<feature type="region of interest" description="Disordered" evidence="18">
    <location>
        <begin position="474"/>
        <end position="769"/>
    </location>
</feature>
<evidence type="ECO:0000256" key="1">
    <source>
        <dbReference type="ARBA" id="ARBA00004210"/>
    </source>
</evidence>
<dbReference type="CTD" id="43331"/>
<organism evidence="20 21">
    <name type="scientific">Sipha flava</name>
    <name type="common">yellow sugarcane aphid</name>
    <dbReference type="NCBI Taxonomy" id="143950"/>
    <lineage>
        <taxon>Eukaryota</taxon>
        <taxon>Metazoa</taxon>
        <taxon>Ecdysozoa</taxon>
        <taxon>Arthropoda</taxon>
        <taxon>Hexapoda</taxon>
        <taxon>Insecta</taxon>
        <taxon>Pterygota</taxon>
        <taxon>Neoptera</taxon>
        <taxon>Paraneoptera</taxon>
        <taxon>Hemiptera</taxon>
        <taxon>Sternorrhyncha</taxon>
        <taxon>Aphidomorpha</taxon>
        <taxon>Aphidoidea</taxon>
        <taxon>Aphididae</taxon>
        <taxon>Sipha</taxon>
    </lineage>
</organism>
<keyword evidence="11" id="KW-0509">mRNA transport</keyword>
<dbReference type="InterPro" id="IPR028544">
    <property type="entry name" value="CASC3"/>
</dbReference>
<evidence type="ECO:0000256" key="10">
    <source>
        <dbReference type="ARBA" id="ARBA00022728"/>
    </source>
</evidence>
<dbReference type="AlphaFoldDB" id="A0A8B8FDH1"/>
<evidence type="ECO:0000256" key="15">
    <source>
        <dbReference type="ARBA" id="ARBA00023187"/>
    </source>
</evidence>
<feature type="compositionally biased region" description="Polar residues" evidence="18">
    <location>
        <begin position="440"/>
        <end position="451"/>
    </location>
</feature>
<evidence type="ECO:0000256" key="14">
    <source>
        <dbReference type="ARBA" id="ARBA00023161"/>
    </source>
</evidence>
<evidence type="ECO:0000256" key="18">
    <source>
        <dbReference type="SAM" id="MobiDB-lite"/>
    </source>
</evidence>
<comment type="subcellular location">
    <subcellularLocation>
        <location evidence="2">Cell projection</location>
        <location evidence="2">Dendrite</location>
    </subcellularLocation>
    <subcellularLocation>
        <location evidence="1">Cytoplasm</location>
        <location evidence="1">Stress granule</location>
    </subcellularLocation>
    <subcellularLocation>
        <location evidence="4">Cytoplasm</location>
        <location evidence="4">Perinuclear region</location>
    </subcellularLocation>
    <subcellularLocation>
        <location evidence="3">Nucleus speckle</location>
    </subcellularLocation>
</comment>
<evidence type="ECO:0000256" key="12">
    <source>
        <dbReference type="ARBA" id="ARBA00022845"/>
    </source>
</evidence>
<keyword evidence="7" id="KW-0813">Transport</keyword>
<dbReference type="GO" id="GO:0048471">
    <property type="term" value="C:perinuclear region of cytoplasm"/>
    <property type="evidence" value="ECO:0007669"/>
    <property type="project" value="UniProtKB-SubCell"/>
</dbReference>
<feature type="compositionally biased region" description="Polar residues" evidence="18">
    <location>
        <begin position="514"/>
        <end position="573"/>
    </location>
</feature>
<dbReference type="GO" id="GO:0003729">
    <property type="term" value="F:mRNA binding"/>
    <property type="evidence" value="ECO:0007669"/>
    <property type="project" value="InterPro"/>
</dbReference>
<keyword evidence="9" id="KW-0507">mRNA processing</keyword>
<protein>
    <recommendedName>
        <fullName evidence="6">Protein CASC3</fullName>
    </recommendedName>
</protein>
<evidence type="ECO:0000256" key="13">
    <source>
        <dbReference type="ARBA" id="ARBA00022884"/>
    </source>
</evidence>
<dbReference type="GO" id="GO:0010494">
    <property type="term" value="C:cytoplasmic stress granule"/>
    <property type="evidence" value="ECO:0007669"/>
    <property type="project" value="UniProtKB-SubCell"/>
</dbReference>
<dbReference type="GeneID" id="112682112"/>
<sequence>MDSNAKSEETISLEVDTVSPPTVTSVPENNENAQNNVSSVESIPIPLDVSHEPVVDEKVEVAVSVAEVVNDISDNCNSAPVEDDKLNKAMASTTLADVKQNPSEAISDEQVSDLIEKENTKENTFVDNMSIKPVVSEEKTSEPNETSDVEFKDALESIDNEDDEVEREQQCDINKQECLPDGESSGEDEIVDEEELGDDGDAEPDTSAPEIPVPVDNDTNDPQYIPRRGRFYEHDDRMAYSTTSSEGSESEDGHEKESGDENEGSVSHQRNKKERTDSQNQKSTTKSVNIAENNATVVIDSTPSTKKVLAISKAASVLKDSSDNATASDGSAKKPSGGFRKSRNIDSLDKWSHDMYDEREQTPKSRDELLVSYGYDIREESEAPRARRHHKYGRSATAKYTRNWQDTKAYIGTGGPQSSKVKRGGVAQRLVGGPYKNKNKSSTSNEYTSEFPTLDGKKTIESSTTTVAVTEPSVVTKDLNQHHNQQPKSLSQEKKTVMSVSKTNPTRNHFTRTPIKNVTSGNHSNHQDQKNGGPSQSSFHNKNHFNRSSSNSPANKEKITSQVNRDNSSTAVNPNLFIRKPQQNQPNNFKQQHFNSQGHNQHHSSSAPRGRNFHQHNNTNQQYNHDRYFAKGSGPPLSSNSNYDQQHNSVGPTSAGTGRTRHSGGNYNQYNNRQYDNENDQNEQLSQPVVRSSKRYSVQSRRELPDPVLNFNAMSKTSQSQQSSVSQHQQQQNGLVMQDQQQTIQQLQSQQQPPIQIHQQQPPTMQIQQFHQPIQQIHPHHGMVLDHNTGMMVMATADPSMYHQLYAAPQYATAVTPGPAAVTDDQNAAAVAAAALQMLAAQAAVYQPVPTGATGVTPPTTGTQSMQQQQQPETFMTTYYQPQQQPQQQPPPRRVNLAIPIVAPPPEQGASKTPPPTAA</sequence>
<reference evidence="21" key="1">
    <citation type="submission" date="2025-08" db="UniProtKB">
        <authorList>
            <consortium name="RefSeq"/>
        </authorList>
    </citation>
    <scope>IDENTIFICATION</scope>
    <source>
        <tissue evidence="21">Whole body</tissue>
    </source>
</reference>
<feature type="compositionally biased region" description="Low complexity" evidence="18">
    <location>
        <begin position="718"/>
        <end position="769"/>
    </location>
</feature>
<evidence type="ECO:0000313" key="21">
    <source>
        <dbReference type="RefSeq" id="XP_025408395.1"/>
    </source>
</evidence>
<evidence type="ECO:0000256" key="3">
    <source>
        <dbReference type="ARBA" id="ARBA00004324"/>
    </source>
</evidence>
<feature type="compositionally biased region" description="Acidic residues" evidence="18">
    <location>
        <begin position="156"/>
        <end position="166"/>
    </location>
</feature>
<feature type="region of interest" description="Disordered" evidence="18">
    <location>
        <begin position="854"/>
        <end position="919"/>
    </location>
</feature>
<feature type="compositionally biased region" description="Polar residues" evidence="18">
    <location>
        <begin position="636"/>
        <end position="657"/>
    </location>
</feature>
<evidence type="ECO:0000256" key="8">
    <source>
        <dbReference type="ARBA" id="ARBA00022490"/>
    </source>
</evidence>
<dbReference type="GO" id="GO:0008380">
    <property type="term" value="P:RNA splicing"/>
    <property type="evidence" value="ECO:0007669"/>
    <property type="project" value="UniProtKB-KW"/>
</dbReference>
<dbReference type="GO" id="GO:0030425">
    <property type="term" value="C:dendrite"/>
    <property type="evidence" value="ECO:0007669"/>
    <property type="project" value="UniProtKB-SubCell"/>
</dbReference>
<feature type="compositionally biased region" description="Polar residues" evidence="18">
    <location>
        <begin position="278"/>
        <end position="305"/>
    </location>
</feature>
<dbReference type="SMART" id="SM01044">
    <property type="entry name" value="Btz"/>
    <property type="match status" value="1"/>
</dbReference>
<evidence type="ECO:0000256" key="7">
    <source>
        <dbReference type="ARBA" id="ARBA00022448"/>
    </source>
</evidence>
<dbReference type="GO" id="GO:0051028">
    <property type="term" value="P:mRNA transport"/>
    <property type="evidence" value="ECO:0007669"/>
    <property type="project" value="UniProtKB-KW"/>
</dbReference>
<dbReference type="GO" id="GO:0000184">
    <property type="term" value="P:nuclear-transcribed mRNA catabolic process, nonsense-mediated decay"/>
    <property type="evidence" value="ECO:0007669"/>
    <property type="project" value="UniProtKB-KW"/>
</dbReference>
<keyword evidence="15" id="KW-0508">mRNA splicing</keyword>
<dbReference type="RefSeq" id="XP_025408395.1">
    <property type="nucleotide sequence ID" value="XM_025552610.1"/>
</dbReference>
<feature type="compositionally biased region" description="Polar residues" evidence="18">
    <location>
        <begin position="685"/>
        <end position="699"/>
    </location>
</feature>
<dbReference type="GO" id="GO:0016607">
    <property type="term" value="C:nuclear speck"/>
    <property type="evidence" value="ECO:0007669"/>
    <property type="project" value="UniProtKB-SubCell"/>
</dbReference>
<evidence type="ECO:0000256" key="16">
    <source>
        <dbReference type="ARBA" id="ARBA00023242"/>
    </source>
</evidence>
<dbReference type="PANTHER" id="PTHR13434:SF0">
    <property type="entry name" value="PROTEIN CASC3"/>
    <property type="match status" value="1"/>
</dbReference>
<dbReference type="Proteomes" id="UP000694846">
    <property type="component" value="Unplaced"/>
</dbReference>
<keyword evidence="17" id="KW-0966">Cell projection</keyword>
<feature type="compositionally biased region" description="Low complexity" evidence="18">
    <location>
        <begin position="854"/>
        <end position="887"/>
    </location>
</feature>
<name>A0A8B8FDH1_9HEMI</name>
<dbReference type="Pfam" id="PF09405">
    <property type="entry name" value="Btz"/>
    <property type="match status" value="1"/>
</dbReference>
<proteinExistence type="inferred from homology"/>
<feature type="compositionally biased region" description="Pro residues" evidence="18">
    <location>
        <begin position="902"/>
        <end position="919"/>
    </location>
</feature>
<evidence type="ECO:0000256" key="9">
    <source>
        <dbReference type="ARBA" id="ARBA00022664"/>
    </source>
</evidence>
<dbReference type="GO" id="GO:0035145">
    <property type="term" value="C:exon-exon junction complex"/>
    <property type="evidence" value="ECO:0007669"/>
    <property type="project" value="InterPro"/>
</dbReference>
<keyword evidence="12" id="KW-0810">Translation regulation</keyword>
<evidence type="ECO:0000256" key="17">
    <source>
        <dbReference type="ARBA" id="ARBA00023273"/>
    </source>
</evidence>
<evidence type="ECO:0000256" key="4">
    <source>
        <dbReference type="ARBA" id="ARBA00004556"/>
    </source>
</evidence>
<gene>
    <name evidence="21" type="primary">LOC112682112</name>
</gene>
<dbReference type="GO" id="GO:0006417">
    <property type="term" value="P:regulation of translation"/>
    <property type="evidence" value="ECO:0007669"/>
    <property type="project" value="UniProtKB-KW"/>
</dbReference>
<feature type="compositionally biased region" description="Polar residues" evidence="18">
    <location>
        <begin position="498"/>
        <end position="508"/>
    </location>
</feature>
<dbReference type="InterPro" id="IPR018545">
    <property type="entry name" value="Btz_dom"/>
</dbReference>
<comment type="similarity">
    <text evidence="5">Belongs to the CASC3 family.</text>
</comment>
<feature type="domain" description="Btz" evidence="19">
    <location>
        <begin position="192"/>
        <end position="382"/>
    </location>
</feature>
<feature type="compositionally biased region" description="Acidic residues" evidence="18">
    <location>
        <begin position="184"/>
        <end position="204"/>
    </location>
</feature>
<keyword evidence="10" id="KW-0747">Spliceosome</keyword>
<evidence type="ECO:0000256" key="5">
    <source>
        <dbReference type="ARBA" id="ARBA00009548"/>
    </source>
</evidence>